<evidence type="ECO:0000313" key="1">
    <source>
        <dbReference type="EMBL" id="KAF7673255.1"/>
    </source>
</evidence>
<organism evidence="1 2">
    <name type="scientific">Alternaria burnsii</name>
    <dbReference type="NCBI Taxonomy" id="1187904"/>
    <lineage>
        <taxon>Eukaryota</taxon>
        <taxon>Fungi</taxon>
        <taxon>Dikarya</taxon>
        <taxon>Ascomycota</taxon>
        <taxon>Pezizomycotina</taxon>
        <taxon>Dothideomycetes</taxon>
        <taxon>Pleosporomycetidae</taxon>
        <taxon>Pleosporales</taxon>
        <taxon>Pleosporineae</taxon>
        <taxon>Pleosporaceae</taxon>
        <taxon>Alternaria</taxon>
        <taxon>Alternaria sect. Alternaria</taxon>
    </lineage>
</organism>
<reference evidence="1" key="1">
    <citation type="submission" date="2020-01" db="EMBL/GenBank/DDBJ databases">
        <authorList>
            <person name="Feng Z.H.Z."/>
        </authorList>
    </citation>
    <scope>NUCLEOTIDE SEQUENCE</scope>
    <source>
        <strain evidence="1">CBS107.38</strain>
    </source>
</reference>
<evidence type="ECO:0000313" key="2">
    <source>
        <dbReference type="Proteomes" id="UP000596902"/>
    </source>
</evidence>
<gene>
    <name evidence="1" type="ORF">GT037_008578</name>
</gene>
<keyword evidence="2" id="KW-1185">Reference proteome</keyword>
<proteinExistence type="predicted"/>
<dbReference type="RefSeq" id="XP_038783590.1">
    <property type="nucleotide sequence ID" value="XM_038933625.1"/>
</dbReference>
<name>A0A8H7B0W6_9PLEO</name>
<dbReference type="GeneID" id="62206803"/>
<dbReference type="EMBL" id="JAAABM010000013">
    <property type="protein sequence ID" value="KAF7673255.1"/>
    <property type="molecule type" value="Genomic_DNA"/>
</dbReference>
<sequence>MVSKSDGSGPVTVGYSPVQYDIVVVMLGDGKTKLTAASPKEITFVTARKRDEDVAFRPEGEGGVTTGKVLVVDANVEVRVLGETTTELGRDIDTVVSVWMLIVPSVKVELPRRKLELGVELVMVSDINSVEEDVEFLIIEDEEFVLGNKVGNPVKILETSMLVKGVLKECNDEVELGVRIELSEEADGTESDRVDTVGSVIETLFALLVCVGFELIETELPDVMPDFVPSNEVRALDDVLEELPVLLARLGLGFGRLEVLEDGPAGEDVFEEDLGRDTVKPSLRVFGLRPGRLLDGMTDGRLEIEGVEKVDGKTSVDSVVATVESLLLVVITVADVENDGYGLCGWLIGRVKSDVSDEVGPNGDKLTDDKANEEVKGLLTKTLVPTDDPNVDPEVNNDINVAPGSGVEGLNIENADVVAVCVDDAVAAPEEDVPIVDNEETIGVISAVRVTRVLKRLGGEILLSHSVVPLMTEK</sequence>
<dbReference type="Proteomes" id="UP000596902">
    <property type="component" value="Unassembled WGS sequence"/>
</dbReference>
<protein>
    <submittedName>
        <fullName evidence="1">Uncharacterized protein</fullName>
    </submittedName>
</protein>
<reference evidence="1" key="2">
    <citation type="submission" date="2020-08" db="EMBL/GenBank/DDBJ databases">
        <title>Draft Genome Sequence of Cumin Blight Pathogen Alternaria burnsii.</title>
        <authorList>
            <person name="Feng Z."/>
        </authorList>
    </citation>
    <scope>NUCLEOTIDE SEQUENCE</scope>
    <source>
        <strain evidence="1">CBS107.38</strain>
    </source>
</reference>
<dbReference type="AlphaFoldDB" id="A0A8H7B0W6"/>
<accession>A0A8H7B0W6</accession>
<comment type="caution">
    <text evidence="1">The sequence shown here is derived from an EMBL/GenBank/DDBJ whole genome shotgun (WGS) entry which is preliminary data.</text>
</comment>